<dbReference type="InterPro" id="IPR053745">
    <property type="entry name" value="Viral_Tail_Comp_sf"/>
</dbReference>
<reference evidence="2" key="1">
    <citation type="journal article" date="2019" name="Int. J. Syst. Evol. Microbiol.">
        <title>The Global Catalogue of Microorganisms (GCM) 10K type strain sequencing project: providing services to taxonomists for standard genome sequencing and annotation.</title>
        <authorList>
            <consortium name="The Broad Institute Genomics Platform"/>
            <consortium name="The Broad Institute Genome Sequencing Center for Infectious Disease"/>
            <person name="Wu L."/>
            <person name="Ma J."/>
        </authorList>
    </citation>
    <scope>NUCLEOTIDE SEQUENCE [LARGE SCALE GENOMIC DNA]</scope>
    <source>
        <strain evidence="2">CCUG 52537</strain>
    </source>
</reference>
<dbReference type="Pfam" id="PF11367">
    <property type="entry name" value="Tail_completion_gp17"/>
    <property type="match status" value="1"/>
</dbReference>
<dbReference type="Proteomes" id="UP001597124">
    <property type="component" value="Unassembled WGS sequence"/>
</dbReference>
<proteinExistence type="predicted"/>
<dbReference type="EMBL" id="JBHTIK010000004">
    <property type="protein sequence ID" value="MFD0848198.1"/>
    <property type="molecule type" value="Genomic_DNA"/>
</dbReference>
<dbReference type="RefSeq" id="WP_381488550.1">
    <property type="nucleotide sequence ID" value="NZ_JBHTIK010000004.1"/>
</dbReference>
<protein>
    <submittedName>
        <fullName evidence="1">DUF3168 domain-containing protein</fullName>
    </submittedName>
</protein>
<keyword evidence="2" id="KW-1185">Reference proteome</keyword>
<dbReference type="InterPro" id="IPR021508">
    <property type="entry name" value="Gp17-like"/>
</dbReference>
<sequence>MATADFTRDLRRAVITALKADTTLIAIVPAARIYPSTVPASPTFPFIRWDAPNNIPRGHGCTQGADISFFVHNFAKPRMSGAQVAETAESYCERITALMAKALHRERLALTNATARVRVRSTRVMMDGDERDAFHGLLDCIAAVTIT</sequence>
<comment type="caution">
    <text evidence="1">The sequence shown here is derived from an EMBL/GenBank/DDBJ whole genome shotgun (WGS) entry which is preliminary data.</text>
</comment>
<evidence type="ECO:0000313" key="1">
    <source>
        <dbReference type="EMBL" id="MFD0848198.1"/>
    </source>
</evidence>
<accession>A0ABW3C1W8</accession>
<gene>
    <name evidence="1" type="ORF">ACFQ00_07680</name>
</gene>
<name>A0ABW3C1W8_SPHXN</name>
<dbReference type="Gene3D" id="3.30.2000.30">
    <property type="match status" value="1"/>
</dbReference>
<organism evidence="1 2">
    <name type="scientific">Sphingosinicella xenopeptidilytica</name>
    <dbReference type="NCBI Taxonomy" id="364098"/>
    <lineage>
        <taxon>Bacteria</taxon>
        <taxon>Pseudomonadati</taxon>
        <taxon>Pseudomonadota</taxon>
        <taxon>Alphaproteobacteria</taxon>
        <taxon>Sphingomonadales</taxon>
        <taxon>Sphingosinicellaceae</taxon>
        <taxon>Sphingosinicella</taxon>
    </lineage>
</organism>
<evidence type="ECO:0000313" key="2">
    <source>
        <dbReference type="Proteomes" id="UP001597124"/>
    </source>
</evidence>